<dbReference type="RefSeq" id="WP_073537531.1">
    <property type="nucleotide sequence ID" value="NZ_CP018335.1"/>
</dbReference>
<dbReference type="InterPro" id="IPR046240">
    <property type="entry name" value="DUF6273"/>
</dbReference>
<keyword evidence="1" id="KW-1133">Transmembrane helix</keyword>
<dbReference type="Proteomes" id="UP000184604">
    <property type="component" value="Chromosome"/>
</dbReference>
<evidence type="ECO:0000259" key="2">
    <source>
        <dbReference type="Pfam" id="PF19789"/>
    </source>
</evidence>
<accession>A0A1L5F4H2</accession>
<evidence type="ECO:0000313" key="4">
    <source>
        <dbReference type="Proteomes" id="UP000184604"/>
    </source>
</evidence>
<dbReference type="OrthoDB" id="7820733at2"/>
<evidence type="ECO:0000256" key="1">
    <source>
        <dbReference type="SAM" id="Phobius"/>
    </source>
</evidence>
<dbReference type="AlphaFoldDB" id="A0A1L5F4H2"/>
<proteinExistence type="predicted"/>
<sequence>MKKDVEIVLKNLIEEYGMELCSNKIKLMGLLMDLCSQYEREVRILIKVLDANIICEILKGTKKEINEYEYNQLVNNLGLTREDALWALETWFKSINFKYPNIEKDNGVLELKKNKKIKSGTTTRIRYVLICFIIGIIVLYAGIFFIPNQAKNGRLSISIGDYIEFGKYNGSPILWRVINKDVNGYMLFSEKIICFKAFDASGDKTDGRGDEDRIGFGSNYWEKSNLRQWLNSYDREVNYSSQLPAKDYVSCNSYDKQPGFLYNFTYKEKNSIEEVTHKCILAGIDKNIMDGGTELYEYDTEIADCIANYDSSYYKNVADKVFLLSTKEVKNFVYDRTWEYKKSSLEDNSISWYWLRTPSADYSDIIRAVGEGGIYGDNANDGTGGVAPALYLKSEVTPINGEGTEDSPYRVMK</sequence>
<dbReference type="Pfam" id="PF19789">
    <property type="entry name" value="DUF6273"/>
    <property type="match status" value="1"/>
</dbReference>
<dbReference type="EMBL" id="CP018335">
    <property type="protein sequence ID" value="APM37842.1"/>
    <property type="molecule type" value="Genomic_DNA"/>
</dbReference>
<keyword evidence="1" id="KW-0472">Membrane</keyword>
<evidence type="ECO:0000313" key="3">
    <source>
        <dbReference type="EMBL" id="APM37842.1"/>
    </source>
</evidence>
<gene>
    <name evidence="3" type="ORF">BS101_03360</name>
</gene>
<protein>
    <recommendedName>
        <fullName evidence="2">DUF6273 domain-containing protein</fullName>
    </recommendedName>
</protein>
<feature type="domain" description="DUF6273" evidence="2">
    <location>
        <begin position="209"/>
        <end position="394"/>
    </location>
</feature>
<feature type="transmembrane region" description="Helical" evidence="1">
    <location>
        <begin position="125"/>
        <end position="146"/>
    </location>
</feature>
<organism evidence="3 4">
    <name type="scientific">Clostridium kluyveri</name>
    <dbReference type="NCBI Taxonomy" id="1534"/>
    <lineage>
        <taxon>Bacteria</taxon>
        <taxon>Bacillati</taxon>
        <taxon>Bacillota</taxon>
        <taxon>Clostridia</taxon>
        <taxon>Eubacteriales</taxon>
        <taxon>Clostridiaceae</taxon>
        <taxon>Clostridium</taxon>
    </lineage>
</organism>
<reference evidence="3 4" key="1">
    <citation type="submission" date="2016-12" db="EMBL/GenBank/DDBJ databases">
        <title>Complete genome sequence of Clostridium kluyveri JZZ isolated from the pit mud of a Chinese flavor liquor-making factory.</title>
        <authorList>
            <person name="Wang Y."/>
        </authorList>
    </citation>
    <scope>NUCLEOTIDE SEQUENCE [LARGE SCALE GENOMIC DNA]</scope>
    <source>
        <strain evidence="3 4">JZZ</strain>
    </source>
</reference>
<name>A0A1L5F4H2_CLOKL</name>
<keyword evidence="1" id="KW-0812">Transmembrane</keyword>